<dbReference type="CDD" id="cd17574">
    <property type="entry name" value="REC_OmpR"/>
    <property type="match status" value="1"/>
</dbReference>
<dbReference type="Pfam" id="PF08447">
    <property type="entry name" value="PAS_3"/>
    <property type="match status" value="1"/>
</dbReference>
<dbReference type="FunFam" id="3.30.565.10:FF:000006">
    <property type="entry name" value="Sensor histidine kinase WalK"/>
    <property type="match status" value="1"/>
</dbReference>
<dbReference type="SUPFAM" id="SSF55785">
    <property type="entry name" value="PYP-like sensor domain (PAS domain)"/>
    <property type="match status" value="1"/>
</dbReference>
<dbReference type="PANTHER" id="PTHR43547:SF2">
    <property type="entry name" value="HYBRID SIGNAL TRANSDUCTION HISTIDINE KINASE C"/>
    <property type="match status" value="1"/>
</dbReference>
<feature type="domain" description="Histidine kinase" evidence="8">
    <location>
        <begin position="346"/>
        <end position="565"/>
    </location>
</feature>
<evidence type="ECO:0000256" key="6">
    <source>
        <dbReference type="PROSITE-ProRule" id="PRU00169"/>
    </source>
</evidence>
<dbReference type="CDD" id="cd00082">
    <property type="entry name" value="HisKA"/>
    <property type="match status" value="2"/>
</dbReference>
<evidence type="ECO:0000256" key="3">
    <source>
        <dbReference type="ARBA" id="ARBA00022553"/>
    </source>
</evidence>
<comment type="catalytic activity">
    <reaction evidence="1">
        <text>ATP + protein L-histidine = ADP + protein N-phospho-L-histidine.</text>
        <dbReference type="EC" id="2.7.13.3"/>
    </reaction>
</comment>
<accession>A0A0R2ZI11</accession>
<dbReference type="InterPro" id="IPR011006">
    <property type="entry name" value="CheY-like_superfamily"/>
</dbReference>
<reference evidence="12 14" key="2">
    <citation type="submission" date="2016-10" db="EMBL/GenBank/DDBJ databases">
        <authorList>
            <person name="Varghese N."/>
            <person name="Submissions S."/>
        </authorList>
    </citation>
    <scope>NUCLEOTIDE SEQUENCE [LARGE SCALE GENOMIC DNA]</scope>
    <source>
        <strain evidence="12 14">BS3111</strain>
    </source>
</reference>
<feature type="modified residue" description="4-aspartylphosphate" evidence="6">
    <location>
        <position position="665"/>
    </location>
</feature>
<evidence type="ECO:0000313" key="12">
    <source>
        <dbReference type="EMBL" id="SDT10895.1"/>
    </source>
</evidence>
<evidence type="ECO:0000259" key="8">
    <source>
        <dbReference type="PROSITE" id="PS50109"/>
    </source>
</evidence>
<proteinExistence type="predicted"/>
<dbReference type="InterPro" id="IPR000700">
    <property type="entry name" value="PAS-assoc_C"/>
</dbReference>
<dbReference type="OrthoDB" id="9768069at2"/>
<dbReference type="Gene3D" id="3.30.450.20">
    <property type="entry name" value="PAS domain"/>
    <property type="match status" value="2"/>
</dbReference>
<dbReference type="SMART" id="SM00086">
    <property type="entry name" value="PAC"/>
    <property type="match status" value="1"/>
</dbReference>
<dbReference type="CDD" id="cd00130">
    <property type="entry name" value="PAS"/>
    <property type="match status" value="1"/>
</dbReference>
<dbReference type="InterPro" id="IPR036097">
    <property type="entry name" value="HisK_dim/P_sf"/>
</dbReference>
<feature type="domain" description="Response regulatory" evidence="9">
    <location>
        <begin position="616"/>
        <end position="732"/>
    </location>
</feature>
<dbReference type="Gene3D" id="2.10.70.100">
    <property type="match status" value="1"/>
</dbReference>
<keyword evidence="4" id="KW-0808">Transferase</keyword>
<keyword evidence="11" id="KW-0449">Lipoprotein</keyword>
<feature type="domain" description="Histidine kinase" evidence="8">
    <location>
        <begin position="912"/>
        <end position="1133"/>
    </location>
</feature>
<dbReference type="Proteomes" id="UP000183126">
    <property type="component" value="Chromosome I"/>
</dbReference>
<evidence type="ECO:0000256" key="1">
    <source>
        <dbReference type="ARBA" id="ARBA00000085"/>
    </source>
</evidence>
<evidence type="ECO:0000256" key="2">
    <source>
        <dbReference type="ARBA" id="ARBA00012438"/>
    </source>
</evidence>
<evidence type="ECO:0000313" key="14">
    <source>
        <dbReference type="Proteomes" id="UP000183126"/>
    </source>
</evidence>
<name>A0A0R2ZI11_9PSED</name>
<gene>
    <name evidence="12" type="ORF">SAMN04490205_4794</name>
    <name evidence="11" type="ORF">TU79_11350</name>
</gene>
<dbReference type="InterPro" id="IPR035965">
    <property type="entry name" value="PAS-like_dom_sf"/>
</dbReference>
<dbReference type="EMBL" id="LT629760">
    <property type="protein sequence ID" value="SDT10895.1"/>
    <property type="molecule type" value="Genomic_DNA"/>
</dbReference>
<dbReference type="GO" id="GO:0000155">
    <property type="term" value="F:phosphorelay sensor kinase activity"/>
    <property type="evidence" value="ECO:0007669"/>
    <property type="project" value="InterPro"/>
</dbReference>
<dbReference type="SUPFAM" id="SSF55874">
    <property type="entry name" value="ATPase domain of HSP90 chaperone/DNA topoisomerase II/histidine kinase"/>
    <property type="match status" value="2"/>
</dbReference>
<dbReference type="InterPro" id="IPR001789">
    <property type="entry name" value="Sig_transdc_resp-reg_receiver"/>
</dbReference>
<dbReference type="InterPro" id="IPR003594">
    <property type="entry name" value="HATPase_dom"/>
</dbReference>
<keyword evidence="5 12" id="KW-0418">Kinase</keyword>
<dbReference type="SUPFAM" id="SSF47384">
    <property type="entry name" value="Homodimeric domain of signal transducing histidine kinase"/>
    <property type="match status" value="2"/>
</dbReference>
<dbReference type="RefSeq" id="WP_057008051.1">
    <property type="nucleotide sequence ID" value="NZ_JYLK01000006.1"/>
</dbReference>
<evidence type="ECO:0000259" key="10">
    <source>
        <dbReference type="PROSITE" id="PS50113"/>
    </source>
</evidence>
<evidence type="ECO:0000259" key="9">
    <source>
        <dbReference type="PROSITE" id="PS50110"/>
    </source>
</evidence>
<protein>
    <recommendedName>
        <fullName evidence="2">histidine kinase</fullName>
        <ecNumber evidence="2">2.7.13.3</ecNumber>
    </recommendedName>
</protein>
<keyword evidence="7" id="KW-0175">Coiled coil</keyword>
<organism evidence="11 13">
    <name type="scientific">Pseudomonas trivialis</name>
    <dbReference type="NCBI Taxonomy" id="200450"/>
    <lineage>
        <taxon>Bacteria</taxon>
        <taxon>Pseudomonadati</taxon>
        <taxon>Pseudomonadota</taxon>
        <taxon>Gammaproteobacteria</taxon>
        <taxon>Pseudomonadales</taxon>
        <taxon>Pseudomonadaceae</taxon>
        <taxon>Pseudomonas</taxon>
    </lineage>
</organism>
<keyword evidence="3 6" id="KW-0597">Phosphoprotein</keyword>
<dbReference type="InterPro" id="IPR036890">
    <property type="entry name" value="HATPase_C_sf"/>
</dbReference>
<dbReference type="Pfam" id="PF00512">
    <property type="entry name" value="HisKA"/>
    <property type="match status" value="2"/>
</dbReference>
<dbReference type="SUPFAM" id="SSF52172">
    <property type="entry name" value="CheY-like"/>
    <property type="match status" value="2"/>
</dbReference>
<dbReference type="SMART" id="SM00388">
    <property type="entry name" value="HisKA"/>
    <property type="match status" value="2"/>
</dbReference>
<feature type="domain" description="PAC" evidence="10">
    <location>
        <begin position="821"/>
        <end position="874"/>
    </location>
</feature>
<dbReference type="InterPro" id="IPR005467">
    <property type="entry name" value="His_kinase_dom"/>
</dbReference>
<dbReference type="InterPro" id="IPR001610">
    <property type="entry name" value="PAC"/>
</dbReference>
<feature type="modified residue" description="4-aspartylphosphate" evidence="6">
    <location>
        <position position="1206"/>
    </location>
</feature>
<dbReference type="Gene3D" id="1.10.287.130">
    <property type="match status" value="2"/>
</dbReference>
<feature type="coiled-coil region" evidence="7">
    <location>
        <begin position="876"/>
        <end position="906"/>
    </location>
</feature>
<dbReference type="AlphaFoldDB" id="A0A0R2ZI11"/>
<dbReference type="CDD" id="cd17546">
    <property type="entry name" value="REC_hyHK_CKI1_RcsC-like"/>
    <property type="match status" value="1"/>
</dbReference>
<dbReference type="Gene3D" id="3.40.50.2300">
    <property type="match status" value="2"/>
</dbReference>
<dbReference type="InterPro" id="IPR013655">
    <property type="entry name" value="PAS_fold_3"/>
</dbReference>
<dbReference type="PRINTS" id="PR00344">
    <property type="entry name" value="BCTRLSENSOR"/>
</dbReference>
<keyword evidence="14" id="KW-1185">Reference proteome</keyword>
<dbReference type="SMART" id="SM00448">
    <property type="entry name" value="REC"/>
    <property type="match status" value="2"/>
</dbReference>
<dbReference type="Gene3D" id="3.30.565.10">
    <property type="entry name" value="Histidine kinase-like ATPase, C-terminal domain"/>
    <property type="match status" value="2"/>
</dbReference>
<dbReference type="PROSITE" id="PS50113">
    <property type="entry name" value="PAC"/>
    <property type="match status" value="1"/>
</dbReference>
<reference evidence="11 13" key="1">
    <citation type="submission" date="2015-02" db="EMBL/GenBank/DDBJ databases">
        <title>Two Pseudomonas sp. nov. isolated from raw milk.</title>
        <authorList>
            <person name="Wenning M."/>
            <person name="von Neubeck M."/>
            <person name="Huptas C."/>
            <person name="Scherer S."/>
        </authorList>
    </citation>
    <scope>NUCLEOTIDE SEQUENCE [LARGE SCALE GENOMIC DNA]</scope>
    <source>
        <strain evidence="11 13">DSM 14937</strain>
    </source>
</reference>
<dbReference type="InterPro" id="IPR004358">
    <property type="entry name" value="Sig_transdc_His_kin-like_C"/>
</dbReference>
<feature type="domain" description="Response regulatory" evidence="9">
    <location>
        <begin position="1155"/>
        <end position="1268"/>
    </location>
</feature>
<dbReference type="Proteomes" id="UP000052019">
    <property type="component" value="Unassembled WGS sequence"/>
</dbReference>
<dbReference type="PATRIC" id="fig|200450.4.peg.4299"/>
<dbReference type="GO" id="GO:0005886">
    <property type="term" value="C:plasma membrane"/>
    <property type="evidence" value="ECO:0007669"/>
    <property type="project" value="UniProtKB-ARBA"/>
</dbReference>
<sequence>MITHSFLSGGGELASLIQSRDWSATPLGPIEHWPQSLRTTVSLCLASNFPINIIWGPQNTQIYNDGYKVLCGESHPRALGEGYHETWASAWPAIGEPFTRALAGETRFLENQRMFLTRNGYLEETFFTFSTSPIRDETGGIGGLFHPVTETTVTILAERRTRALRDLTGRLAVAEDLPGLIALTVDTLATFNFDIPFLLFYAREADGYRLVQHDGIGADTAASPAWISQEDSAPWPLGTACAQKRTLQVDDIEALFAGIDCGPYPESPLTAFVLPLVVPDDTQTPLILVAGASPRLPMNDIYRGFFELLGAALSAALATVRARAYERQRADALAAIDQAKTTFFTNISHEFRTPLTLMLGPLEQSLALGDALPADERERVTLAYRNGQRLLKLVNSLLEFSRIEAGRAQASYEPVDLPELTADLASNFRSACERAGLALIIDTTPLPDTAYVDRDMWEKVVLNLISNAFKFTLAGQIRVSVEPGADGASAQVSVTDTGTGIAADELPRLFERFHQIDNPAGRSFEGSGIGLALVDELVRLQGGRLSVSSEVGVGSTFTITLPLGSRHVPKPLHSPALLHGSTTNVSAFVEEAMGWLPDAPAPQVQDEPAAEPFEECVLLADDNADMRAYVARLLQAEGLRVETATDGQAALEVARECLPQLILTDVMMPVLDGFGLLRAVREDARLQATPVILLSARAGEEARAEGLAAGADDYLIKPFSARDLISRVTSQLARARNRREAALRESEARLRLAIDAGQIGEWELDIGADSSVRAARHDQIFGHSERVEHWGIDTFMSHVLPEDRPDVEASFKRAAEQGTGWDFQCRIRRAEDQQVRWILARSTPQLDAQGRTQKLFGLVQDITDQKRVELGMQALNETLEQRITEAMEERSKAEEQLRQAQKLEALGQLTGGVAHDFNNLLTVIRSSLDLLERPELPEVRRSRYLAAISDTVNRAARLTGQLLAFARRQALKPQAFDVSQSVTSLVEMMESLCGAHIQISTDLAPQDCCVYADSSQFDSALVNVAVNARDAMKGVGRLTIAVAAVDTLPALRGQAQVQGDFVAIALRDTGSGIRPEHLERIFEPFFTTKNVGQGTGLGLSQVFGFAKQSGGEVRVSTEMGQGSTFTLYLPRVTAQPLEPEVPLEPALLTDGQGGRVLVVEDNIEVGTFATQALEELGYQATWAVNAEQALKCLTDAAEDFDVVFSDVMMPGMNGLELAKEIQQLWPALPIVLTSGYSHVLAQQGTHGFDLLHKPYSIHQLLQILRKACVKQGSA</sequence>
<dbReference type="PANTHER" id="PTHR43547">
    <property type="entry name" value="TWO-COMPONENT HISTIDINE KINASE"/>
    <property type="match status" value="1"/>
</dbReference>
<dbReference type="EMBL" id="JYLK01000006">
    <property type="protein sequence ID" value="KRP60410.1"/>
    <property type="molecule type" value="Genomic_DNA"/>
</dbReference>
<evidence type="ECO:0000256" key="7">
    <source>
        <dbReference type="SAM" id="Coils"/>
    </source>
</evidence>
<dbReference type="PROSITE" id="PS50109">
    <property type="entry name" value="HIS_KIN"/>
    <property type="match status" value="2"/>
</dbReference>
<dbReference type="InterPro" id="IPR000014">
    <property type="entry name" value="PAS"/>
</dbReference>
<dbReference type="Pfam" id="PF02518">
    <property type="entry name" value="HATPase_c"/>
    <property type="match status" value="2"/>
</dbReference>
<evidence type="ECO:0000313" key="11">
    <source>
        <dbReference type="EMBL" id="KRP60410.1"/>
    </source>
</evidence>
<evidence type="ECO:0000256" key="5">
    <source>
        <dbReference type="ARBA" id="ARBA00022777"/>
    </source>
</evidence>
<dbReference type="Pfam" id="PF00072">
    <property type="entry name" value="Response_reg"/>
    <property type="match status" value="2"/>
</dbReference>
<dbReference type="FunFam" id="1.10.287.130:FF:000045">
    <property type="entry name" value="Two-component system sensor histidine kinase/response regulator"/>
    <property type="match status" value="1"/>
</dbReference>
<evidence type="ECO:0000313" key="13">
    <source>
        <dbReference type="Proteomes" id="UP000052019"/>
    </source>
</evidence>
<dbReference type="InterPro" id="IPR003661">
    <property type="entry name" value="HisK_dim/P_dom"/>
</dbReference>
<dbReference type="EC" id="2.7.13.3" evidence="2"/>
<dbReference type="CDD" id="cd16922">
    <property type="entry name" value="HATPase_EvgS-ArcB-TorS-like"/>
    <property type="match status" value="1"/>
</dbReference>
<evidence type="ECO:0000256" key="4">
    <source>
        <dbReference type="ARBA" id="ARBA00022679"/>
    </source>
</evidence>
<dbReference type="SMART" id="SM00387">
    <property type="entry name" value="HATPase_c"/>
    <property type="match status" value="2"/>
</dbReference>
<dbReference type="PROSITE" id="PS50110">
    <property type="entry name" value="RESPONSE_REGULATORY"/>
    <property type="match status" value="2"/>
</dbReference>